<comment type="caution">
    <text evidence="1">The sequence shown here is derived from an EMBL/GenBank/DDBJ whole genome shotgun (WGS) entry which is preliminary data.</text>
</comment>
<reference evidence="1" key="1">
    <citation type="submission" date="2024-12" db="EMBL/GenBank/DDBJ databases">
        <title>Comparative genomics and development of molecular markers within Purpureocillium lilacinum and among Purpureocillium species.</title>
        <authorList>
            <person name="Yeh Z.-Y."/>
            <person name="Ni N.-T."/>
            <person name="Lo P.-H."/>
            <person name="Mushyakhwo K."/>
            <person name="Lin C.-F."/>
            <person name="Nai Y.-S."/>
        </authorList>
    </citation>
    <scope>NUCLEOTIDE SEQUENCE</scope>
    <source>
        <strain evidence="1">NCHU-NPUST-175</strain>
    </source>
</reference>
<name>A0ACC4DAL0_PURLI</name>
<keyword evidence="2" id="KW-1185">Reference proteome</keyword>
<gene>
    <name evidence="1" type="ORF">ACCO45_013358</name>
</gene>
<sequence length="810" mass="90933">MGSASNSTELDFTSWKALVATLETDWKSFRYRVGTGGDTGTGKSSLINALINPAMDVIPTSQNGACTAAVCSFEYPKDGNRAKYSATISLKSKKTVDDEIAAFFKEYMEFEDRAKLEGEDTVTRGEREKYLMQLRVISSWSGVAEGTLLEYARNNVASDGAEIWIASDTPQEFLLAVKPYVGSAGSQNHVRWPLVERVRVFIRAELLENGGIVLMDLPGEADSLESRSQVAKNAYQSLDQLLVVTPGDRALDNRTAMELIRDDQILDMETQCKISNHSIGIAVTKIDQMNWQTFLKSEWPDKEVPAELAAASEKFDTVQRSISETEGKIKHFKDVWQTDTDSGSPAELSTAKRQLRKLKKESNELQPFNGILMTLAQQDLAKDSPRGPFPDVQSTGFEALREWIIQDESHLGAISKELTKEQRQLRSQLEKTTKKFNKATKQYQRARKLFNAGNIMSLNQKFVKLVENFQKSATGELLHWASFAACIRRKGGAYTTYTKPRRTHCWQGRLHAFFWAPFALQWGQSFGPSLQDRVNLLEANVQAEVSRHIFAVSQSSKLPEVYKSLFRTRAYKVENLMCEYKSSVRASVSQYVMKGREIMSSSLDELDNDFAPAYSKAQDVKGKGKMEGQAQAMRTHAERSRQSNVFTDRTKQIDKEVNKARRALAEELTLHATTLIKGIEEFEHNLARDVCFVGTEQSEKAKCDTGLKNIIQNELSAWRLFWTPLKARLPESDPPEEDEDGLEDCENETKTKDKLNHVDHQSSIQQIPVRSAVPRKRASKTAGSGPKKAAKRTADDGVRGVVLGKGQDQE</sequence>
<evidence type="ECO:0000313" key="1">
    <source>
        <dbReference type="EMBL" id="KAL3953415.1"/>
    </source>
</evidence>
<dbReference type="Proteomes" id="UP001638806">
    <property type="component" value="Unassembled WGS sequence"/>
</dbReference>
<accession>A0ACC4DAL0</accession>
<organism evidence="1 2">
    <name type="scientific">Purpureocillium lilacinum</name>
    <name type="common">Paecilomyces lilacinus</name>
    <dbReference type="NCBI Taxonomy" id="33203"/>
    <lineage>
        <taxon>Eukaryota</taxon>
        <taxon>Fungi</taxon>
        <taxon>Dikarya</taxon>
        <taxon>Ascomycota</taxon>
        <taxon>Pezizomycotina</taxon>
        <taxon>Sordariomycetes</taxon>
        <taxon>Hypocreomycetidae</taxon>
        <taxon>Hypocreales</taxon>
        <taxon>Ophiocordycipitaceae</taxon>
        <taxon>Purpureocillium</taxon>
    </lineage>
</organism>
<dbReference type="EMBL" id="JBGNUJ010000012">
    <property type="protein sequence ID" value="KAL3953415.1"/>
    <property type="molecule type" value="Genomic_DNA"/>
</dbReference>
<protein>
    <submittedName>
        <fullName evidence="1">Uncharacterized protein</fullName>
    </submittedName>
</protein>
<evidence type="ECO:0000313" key="2">
    <source>
        <dbReference type="Proteomes" id="UP001638806"/>
    </source>
</evidence>
<proteinExistence type="predicted"/>